<evidence type="ECO:0000313" key="3">
    <source>
        <dbReference type="Proteomes" id="UP000277424"/>
    </source>
</evidence>
<dbReference type="PANTHER" id="PTHR43194">
    <property type="entry name" value="HYDROLASE ALPHA/BETA FOLD FAMILY"/>
    <property type="match status" value="1"/>
</dbReference>
<protein>
    <submittedName>
        <fullName evidence="2">Pimeloyl-ACP methyl ester carboxylesterase</fullName>
    </submittedName>
</protein>
<gene>
    <name evidence="2" type="ORF">BCL74_2323</name>
</gene>
<dbReference type="InterPro" id="IPR029058">
    <property type="entry name" value="AB_hydrolase_fold"/>
</dbReference>
<evidence type="ECO:0000313" key="2">
    <source>
        <dbReference type="EMBL" id="RKQ70377.1"/>
    </source>
</evidence>
<dbReference type="InterPro" id="IPR000073">
    <property type="entry name" value="AB_hydrolase_1"/>
</dbReference>
<dbReference type="PANTHER" id="PTHR43194:SF5">
    <property type="entry name" value="PIMELOYL-[ACYL-CARRIER PROTEIN] METHYL ESTER ESTERASE"/>
    <property type="match status" value="1"/>
</dbReference>
<dbReference type="EMBL" id="RBIG01000002">
    <property type="protein sequence ID" value="RKQ70377.1"/>
    <property type="molecule type" value="Genomic_DNA"/>
</dbReference>
<comment type="caution">
    <text evidence="2">The sequence shown here is derived from an EMBL/GenBank/DDBJ whole genome shotgun (WGS) entry which is preliminary data.</text>
</comment>
<dbReference type="PRINTS" id="PR00111">
    <property type="entry name" value="ABHYDROLASE"/>
</dbReference>
<dbReference type="InterPro" id="IPR000639">
    <property type="entry name" value="Epox_hydrolase-like"/>
</dbReference>
<dbReference type="PRINTS" id="PR00412">
    <property type="entry name" value="EPOXHYDRLASE"/>
</dbReference>
<dbReference type="Gene3D" id="3.40.50.1820">
    <property type="entry name" value="alpha/beta hydrolase"/>
    <property type="match status" value="1"/>
</dbReference>
<dbReference type="RefSeq" id="WP_008945112.1">
    <property type="nucleotide sequence ID" value="NZ_RBIG01000002.1"/>
</dbReference>
<organism evidence="2 3">
    <name type="scientific">Oceanibaculum indicum</name>
    <dbReference type="NCBI Taxonomy" id="526216"/>
    <lineage>
        <taxon>Bacteria</taxon>
        <taxon>Pseudomonadati</taxon>
        <taxon>Pseudomonadota</taxon>
        <taxon>Alphaproteobacteria</taxon>
        <taxon>Rhodospirillales</taxon>
        <taxon>Oceanibaculaceae</taxon>
        <taxon>Oceanibaculum</taxon>
    </lineage>
</organism>
<dbReference type="InterPro" id="IPR050228">
    <property type="entry name" value="Carboxylesterase_BioH"/>
</dbReference>
<accession>A0A420WHD5</accession>
<dbReference type="OrthoDB" id="9804723at2"/>
<dbReference type="SUPFAM" id="SSF53474">
    <property type="entry name" value="alpha/beta-Hydrolases"/>
    <property type="match status" value="1"/>
</dbReference>
<name>A0A420WHD5_9PROT</name>
<sequence>MELTVEGKRVFAATGGRDFDPALPAVIFLHGAGMDRSVWSGQLRYFASHGWAALALDLPGHGRSEGPALPDIPAMADWVAAVMDKAGIAKAALAGHSMGALVALATAARHQERVSALALLGAALHMPVHPDLLEAARTGNHAAIDSMVNWGVGRPAHIGGHIAPGLWVAGASLRLLERGDSAVLASDLAACNDYAEGRDDAAKVLVPALVLIGAADRMTPPKAGRALAEALPDPRPVEMAGAGHMMMVEKPDTTLDVLKGFLAGVKPV</sequence>
<evidence type="ECO:0000259" key="1">
    <source>
        <dbReference type="Pfam" id="PF00561"/>
    </source>
</evidence>
<feature type="domain" description="AB hydrolase-1" evidence="1">
    <location>
        <begin position="24"/>
        <end position="135"/>
    </location>
</feature>
<dbReference type="Pfam" id="PF00561">
    <property type="entry name" value="Abhydrolase_1"/>
    <property type="match status" value="1"/>
</dbReference>
<proteinExistence type="predicted"/>
<dbReference type="AlphaFoldDB" id="A0A420WHD5"/>
<dbReference type="Proteomes" id="UP000277424">
    <property type="component" value="Unassembled WGS sequence"/>
</dbReference>
<dbReference type="GO" id="GO:0003824">
    <property type="term" value="F:catalytic activity"/>
    <property type="evidence" value="ECO:0007669"/>
    <property type="project" value="InterPro"/>
</dbReference>
<reference evidence="2 3" key="1">
    <citation type="submission" date="2018-10" db="EMBL/GenBank/DDBJ databases">
        <title>Comparative analysis of microorganisms from saline springs in Andes Mountain Range, Colombia.</title>
        <authorList>
            <person name="Rubin E."/>
        </authorList>
    </citation>
    <scope>NUCLEOTIDE SEQUENCE [LARGE SCALE GENOMIC DNA]</scope>
    <source>
        <strain evidence="2 3">USBA 36</strain>
    </source>
</reference>